<gene>
    <name evidence="5" type="ORF">UPYG_G00306730</name>
</gene>
<reference evidence="5 6" key="1">
    <citation type="submission" date="2024-06" db="EMBL/GenBank/DDBJ databases">
        <authorList>
            <person name="Pan Q."/>
            <person name="Wen M."/>
            <person name="Jouanno E."/>
            <person name="Zahm M."/>
            <person name="Klopp C."/>
            <person name="Cabau C."/>
            <person name="Louis A."/>
            <person name="Berthelot C."/>
            <person name="Parey E."/>
            <person name="Roest Crollius H."/>
            <person name="Montfort J."/>
            <person name="Robinson-Rechavi M."/>
            <person name="Bouchez O."/>
            <person name="Lampietro C."/>
            <person name="Lopez Roques C."/>
            <person name="Donnadieu C."/>
            <person name="Postlethwait J."/>
            <person name="Bobe J."/>
            <person name="Verreycken H."/>
            <person name="Guiguen Y."/>
        </authorList>
    </citation>
    <scope>NUCLEOTIDE SEQUENCE [LARGE SCALE GENOMIC DNA]</scope>
    <source>
        <strain evidence="5">Up_M1</strain>
        <tissue evidence="5">Testis</tissue>
    </source>
</reference>
<feature type="region of interest" description="Disordered" evidence="3">
    <location>
        <begin position="1"/>
        <end position="36"/>
    </location>
</feature>
<feature type="coiled-coil region" evidence="2">
    <location>
        <begin position="258"/>
        <end position="330"/>
    </location>
</feature>
<protein>
    <recommendedName>
        <fullName evidence="4">Cortactin-binding protein-2 N-terminal domain-containing protein</fullName>
    </recommendedName>
</protein>
<feature type="compositionally biased region" description="Polar residues" evidence="3">
    <location>
        <begin position="820"/>
        <end position="837"/>
    </location>
</feature>
<proteinExistence type="predicted"/>
<dbReference type="Pfam" id="PF09727">
    <property type="entry name" value="CortBP2"/>
    <property type="match status" value="1"/>
</dbReference>
<comment type="caution">
    <text evidence="5">The sequence shown here is derived from an EMBL/GenBank/DDBJ whole genome shotgun (WGS) entry which is preliminary data.</text>
</comment>
<keyword evidence="1 2" id="KW-0175">Coiled coil</keyword>
<evidence type="ECO:0000259" key="4">
    <source>
        <dbReference type="Pfam" id="PF09727"/>
    </source>
</evidence>
<feature type="region of interest" description="Disordered" evidence="3">
    <location>
        <begin position="630"/>
        <end position="659"/>
    </location>
</feature>
<dbReference type="AlphaFoldDB" id="A0ABD0VYX0"/>
<feature type="domain" description="Cortactin-binding protein-2 N-terminal" evidence="4">
    <location>
        <begin position="426"/>
        <end position="607"/>
    </location>
</feature>
<dbReference type="InterPro" id="IPR019131">
    <property type="entry name" value="Cortactin-binding_p2_N"/>
</dbReference>
<dbReference type="EMBL" id="JAGEUA010000010">
    <property type="protein sequence ID" value="KAL0963467.1"/>
    <property type="molecule type" value="Genomic_DNA"/>
</dbReference>
<name>A0ABD0VYX0_UMBPY</name>
<dbReference type="Proteomes" id="UP001557470">
    <property type="component" value="Unassembled WGS sequence"/>
</dbReference>
<organism evidence="5 6">
    <name type="scientific">Umbra pygmaea</name>
    <name type="common">Eastern mudminnow</name>
    <dbReference type="NCBI Taxonomy" id="75934"/>
    <lineage>
        <taxon>Eukaryota</taxon>
        <taxon>Metazoa</taxon>
        <taxon>Chordata</taxon>
        <taxon>Craniata</taxon>
        <taxon>Vertebrata</taxon>
        <taxon>Euteleostomi</taxon>
        <taxon>Actinopterygii</taxon>
        <taxon>Neopterygii</taxon>
        <taxon>Teleostei</taxon>
        <taxon>Protacanthopterygii</taxon>
        <taxon>Esociformes</taxon>
        <taxon>Umbridae</taxon>
        <taxon>Umbra</taxon>
    </lineage>
</organism>
<feature type="coiled-coil region" evidence="2">
    <location>
        <begin position="124"/>
        <end position="202"/>
    </location>
</feature>
<dbReference type="InterPro" id="IPR050719">
    <property type="entry name" value="Cortactin-Actin_Reg"/>
</dbReference>
<feature type="compositionally biased region" description="Polar residues" evidence="3">
    <location>
        <begin position="18"/>
        <end position="36"/>
    </location>
</feature>
<evidence type="ECO:0000256" key="1">
    <source>
        <dbReference type="ARBA" id="ARBA00023054"/>
    </source>
</evidence>
<feature type="coiled-coil region" evidence="2">
    <location>
        <begin position="519"/>
        <end position="625"/>
    </location>
</feature>
<feature type="region of interest" description="Disordered" evidence="3">
    <location>
        <begin position="365"/>
        <end position="393"/>
    </location>
</feature>
<evidence type="ECO:0000256" key="2">
    <source>
        <dbReference type="SAM" id="Coils"/>
    </source>
</evidence>
<dbReference type="PANTHER" id="PTHR23166:SF4">
    <property type="entry name" value="FILAMIN A-INTERACTING PROTEIN 1-LIKE"/>
    <property type="match status" value="1"/>
</dbReference>
<evidence type="ECO:0000313" key="5">
    <source>
        <dbReference type="EMBL" id="KAL0963467.1"/>
    </source>
</evidence>
<dbReference type="PANTHER" id="PTHR23166">
    <property type="entry name" value="FILAMIN/GPBP-INTERACTING PROTEIN"/>
    <property type="match status" value="1"/>
</dbReference>
<accession>A0ABD0VYX0</accession>
<evidence type="ECO:0000256" key="3">
    <source>
        <dbReference type="SAM" id="MobiDB-lite"/>
    </source>
</evidence>
<feature type="compositionally biased region" description="Polar residues" evidence="3">
    <location>
        <begin position="641"/>
        <end position="656"/>
    </location>
</feature>
<sequence length="970" mass="109865">MGETRRNSVPTVHGSGLSRVQRSRGTPLQRNCSLPKTSSLMPVKTSWLKLLLIQEKTYRERKEAGSERESSILKEELTKLQSFALLVIEELRHLTDQLFQKSKHIQDLKDSATQTQPELNSNHLQQKEEKLKDLGLEVELRQQATQFCLKQEAMMAKLANEDAQNQQLRQRLAVLSQQLDELDVTRGTLQRAEDELQELRDKVSHRGEGCATTPGLLLEVDQLRKRVVEIEGKDEELLRVGDQCRDLEHKLWRESSQSRSLKAEVDKLNSRISDLDRLEDALGKSKQECSALKGSLEKERASTKQMSGEIDNLRLRVKELEAFESKLERSELALRQDFAKLRTQTMALVEERKNMAERLRWTEEKLQEKKQGTRQSDCDGMTTATKSLTEESRKALRSKAELEERIQSVAKERDELRVRLRAEEVLSRDLQSRVSAMKKRIEVLEVKEDEFCREVKSTMLDNNNHCYQQEDNKFKELTQEVARLRQRLSQKGVVEGELMKAERDFESMEKKWSKEHERARALAVELEESRRELSKYREGEKEKNQEHLLLQRLQAEQVKAVLLRREVESLKEKFQRLTGTEDSICRVQMDSSTLTKRLAQQEVRNRELSREMEGLNQELERYRRFSKSLRPGMTGRRLSDLHQSTKAVQTEPSDTTLPPDYRSLALPEAGGELYEQTDVEDPNQNENLILNKCGSPSINTAEILNRQNNNVRRFGAPSPTCKDNCCPSNSKALRDKGEVMLSHTPGKPLHIKVTPDHGLNTATLEISSTGADRSYTSTAVIPTSGAPPKQRITILPNAAISPAARTKRPLSPERYGTALSPRSTTPITVTSPDSSRPASPDHTGSPVQTVTVSAGSLESTEVIGQAVFRVSPEKQNGWQLQRSHSTGPSIITAEENKIHIHLGSTYIQSVNGLTQTHSIRACHTPAQEPRTPTNGCHVKSNSKISSSITITPAKTAVSRHSHITVSGPYD</sequence>
<evidence type="ECO:0000313" key="6">
    <source>
        <dbReference type="Proteomes" id="UP001557470"/>
    </source>
</evidence>
<feature type="region of interest" description="Disordered" evidence="3">
    <location>
        <begin position="799"/>
        <end position="850"/>
    </location>
</feature>
<keyword evidence="6" id="KW-1185">Reference proteome</keyword>